<proteinExistence type="predicted"/>
<feature type="chain" id="PRO_5042228138" evidence="1">
    <location>
        <begin position="23"/>
        <end position="53"/>
    </location>
</feature>
<evidence type="ECO:0000313" key="3">
    <source>
        <dbReference type="Proteomes" id="UP001190926"/>
    </source>
</evidence>
<evidence type="ECO:0000256" key="1">
    <source>
        <dbReference type="SAM" id="SignalP"/>
    </source>
</evidence>
<organism evidence="2 3">
    <name type="scientific">Perilla frutescens var. hirtella</name>
    <name type="common">Perilla citriodora</name>
    <name type="synonym">Perilla setoyensis</name>
    <dbReference type="NCBI Taxonomy" id="608512"/>
    <lineage>
        <taxon>Eukaryota</taxon>
        <taxon>Viridiplantae</taxon>
        <taxon>Streptophyta</taxon>
        <taxon>Embryophyta</taxon>
        <taxon>Tracheophyta</taxon>
        <taxon>Spermatophyta</taxon>
        <taxon>Magnoliopsida</taxon>
        <taxon>eudicotyledons</taxon>
        <taxon>Gunneridae</taxon>
        <taxon>Pentapetalae</taxon>
        <taxon>asterids</taxon>
        <taxon>lamiids</taxon>
        <taxon>Lamiales</taxon>
        <taxon>Lamiaceae</taxon>
        <taxon>Nepetoideae</taxon>
        <taxon>Elsholtzieae</taxon>
        <taxon>Perilla</taxon>
    </lineage>
</organism>
<accession>A0AAD4NZR4</accession>
<reference evidence="2 3" key="1">
    <citation type="journal article" date="2021" name="Nat. Commun.">
        <title>Incipient diploidization of the medicinal plant Perilla within 10,000 years.</title>
        <authorList>
            <person name="Zhang Y."/>
            <person name="Shen Q."/>
            <person name="Leng L."/>
            <person name="Zhang D."/>
            <person name="Chen S."/>
            <person name="Shi Y."/>
            <person name="Ning Z."/>
            <person name="Chen S."/>
        </authorList>
    </citation>
    <scope>NUCLEOTIDE SEQUENCE [LARGE SCALE GENOMIC DNA]</scope>
    <source>
        <strain evidence="3">cv. PC099</strain>
    </source>
</reference>
<dbReference type="Proteomes" id="UP001190926">
    <property type="component" value="Unassembled WGS sequence"/>
</dbReference>
<feature type="signal peptide" evidence="1">
    <location>
        <begin position="1"/>
        <end position="22"/>
    </location>
</feature>
<sequence>MVWVVLASASMMSVIIWKCAEGGRHKEAGSNDSAVDVYGGSGCAAACGAGCGA</sequence>
<gene>
    <name evidence="2" type="ORF">C2S53_003402</name>
</gene>
<keyword evidence="1" id="KW-0732">Signal</keyword>
<evidence type="ECO:0000313" key="2">
    <source>
        <dbReference type="EMBL" id="KAH6820707.1"/>
    </source>
</evidence>
<name>A0AAD4NZR4_PERFH</name>
<dbReference type="AlphaFoldDB" id="A0AAD4NZR4"/>
<comment type="caution">
    <text evidence="2">The sequence shown here is derived from an EMBL/GenBank/DDBJ whole genome shotgun (WGS) entry which is preliminary data.</text>
</comment>
<protein>
    <submittedName>
        <fullName evidence="2">Uncharacterized protein</fullName>
    </submittedName>
</protein>
<dbReference type="EMBL" id="SDAM02003295">
    <property type="protein sequence ID" value="KAH6820707.1"/>
    <property type="molecule type" value="Genomic_DNA"/>
</dbReference>
<keyword evidence="3" id="KW-1185">Reference proteome</keyword>